<dbReference type="EMBL" id="WJHE01000014">
    <property type="protein sequence ID" value="MST31176.1"/>
    <property type="molecule type" value="Genomic_DNA"/>
</dbReference>
<dbReference type="Proteomes" id="UP000437736">
    <property type="component" value="Unassembled WGS sequence"/>
</dbReference>
<proteinExistence type="predicted"/>
<evidence type="ECO:0000256" key="1">
    <source>
        <dbReference type="SAM" id="MobiDB-lite"/>
    </source>
</evidence>
<name>A0ABW9QP24_9ACTN</name>
<evidence type="ECO:0000313" key="3">
    <source>
        <dbReference type="EMBL" id="MST31176.1"/>
    </source>
</evidence>
<evidence type="ECO:0000313" key="4">
    <source>
        <dbReference type="Proteomes" id="UP000437736"/>
    </source>
</evidence>
<dbReference type="InterPro" id="IPR036188">
    <property type="entry name" value="FAD/NAD-bd_sf"/>
</dbReference>
<gene>
    <name evidence="3" type="ORF">GHK86_00325</name>
</gene>
<accession>A0ABW9QP24</accession>
<dbReference type="Gene3D" id="3.50.50.60">
    <property type="entry name" value="FAD/NAD(P)-binding domain"/>
    <property type="match status" value="1"/>
</dbReference>
<feature type="domain" description="Amine oxidase" evidence="2">
    <location>
        <begin position="96"/>
        <end position="482"/>
    </location>
</feature>
<feature type="compositionally biased region" description="Low complexity" evidence="1">
    <location>
        <begin position="66"/>
        <end position="77"/>
    </location>
</feature>
<dbReference type="PANTHER" id="PTHR10742:SF410">
    <property type="entry name" value="LYSINE-SPECIFIC HISTONE DEMETHYLASE 2"/>
    <property type="match status" value="1"/>
</dbReference>
<dbReference type="PANTHER" id="PTHR10742">
    <property type="entry name" value="FLAVIN MONOAMINE OXIDASE"/>
    <property type="match status" value="1"/>
</dbReference>
<dbReference type="SUPFAM" id="SSF51905">
    <property type="entry name" value="FAD/NAD(P)-binding domain"/>
    <property type="match status" value="1"/>
</dbReference>
<comment type="caution">
    <text evidence="3">The sequence shown here is derived from an EMBL/GenBank/DDBJ whole genome shotgun (WGS) entry which is preliminary data.</text>
</comment>
<feature type="region of interest" description="Disordered" evidence="1">
    <location>
        <begin position="1"/>
        <end position="29"/>
    </location>
</feature>
<sequence>AGRPDALPTDGRPTTGQPGDDGSADGGFLRFDDLEPAAEVAAAPLEPEVAGPVDPSERAEWASRLATIRAPQTATPPRRAPHRGRRRVLTAAVAALHAAWLLRQAGHDVAVYEARARVGGRVWSQRLDNGVWIERGAEFIFPSEHVILGLCARLRLPVTPHGVLFFRRADQEGRVPGVEHVLDVQERLAAASLAERARERPLSMADLFETALGPGFGDDPVFLRQATSMTSDPRLASAAGEALGDAGDRDGYLDHTYRVVGGNQQIALRMAADLAGCLRLETPVRAVHQARDAVELTLHDGSCVAGDAAVVAVPFPLLGEVERNFAWPGPIERALTGLVMGGAVKASVPLRTGSAPRGVQVPDRWWAWNSLSPGGDGSGAAATAFASTAPDLPPGRGGDAPWARMIQELRPDLDVAGDALVTDWAREPWTRGSYTVRGLSWRPEDDGAFNAPVGRVVLAGEHTGTNGDMEGALWSGQRAARLLSACYG</sequence>
<dbReference type="InterPro" id="IPR002937">
    <property type="entry name" value="Amino_oxidase"/>
</dbReference>
<feature type="non-terminal residue" evidence="3">
    <location>
        <position position="1"/>
    </location>
</feature>
<dbReference type="InterPro" id="IPR050281">
    <property type="entry name" value="Flavin_monoamine_oxidase"/>
</dbReference>
<feature type="region of interest" description="Disordered" evidence="1">
    <location>
        <begin position="65"/>
        <end position="85"/>
    </location>
</feature>
<organism evidence="3 4">
    <name type="scientific">Acidiferrimicrobium australe</name>
    <dbReference type="NCBI Taxonomy" id="2664430"/>
    <lineage>
        <taxon>Bacteria</taxon>
        <taxon>Bacillati</taxon>
        <taxon>Actinomycetota</taxon>
        <taxon>Acidimicrobiia</taxon>
        <taxon>Acidimicrobiales</taxon>
        <taxon>Acidimicrobiaceae</taxon>
        <taxon>Acidiferrimicrobium</taxon>
    </lineage>
</organism>
<evidence type="ECO:0000259" key="2">
    <source>
        <dbReference type="Pfam" id="PF01593"/>
    </source>
</evidence>
<dbReference type="Pfam" id="PF01593">
    <property type="entry name" value="Amino_oxidase"/>
    <property type="match status" value="1"/>
</dbReference>
<keyword evidence="4" id="KW-1185">Reference proteome</keyword>
<reference evidence="3 4" key="1">
    <citation type="submission" date="2019-11" db="EMBL/GenBank/DDBJ databases">
        <title>Acidiferrimicrobium australis gen. nov., sp. nov., an acidophilic and obligately heterotrophic, member of the Actinobacteria that catalyses dissimilatory oxido- reduction of iron isolated from metal-rich acidic water in Chile.</title>
        <authorList>
            <person name="Gonzalez D."/>
            <person name="Huber K."/>
            <person name="Hedrich S."/>
            <person name="Rojas-Villalobos C."/>
            <person name="Quatrini R."/>
            <person name="Dinamarca M.A."/>
            <person name="Schwarz A."/>
            <person name="Canales C."/>
            <person name="Nancucheo I."/>
        </authorList>
    </citation>
    <scope>NUCLEOTIDE SEQUENCE [LARGE SCALE GENOMIC DNA]</scope>
    <source>
        <strain evidence="3 4">USS-CCA1</strain>
    </source>
</reference>
<protein>
    <submittedName>
        <fullName evidence="3">NAD(P)-binding protein</fullName>
    </submittedName>
</protein>